<protein>
    <recommendedName>
        <fullName evidence="2">tRNA (guanine(46)-N(7))-methyltransferase</fullName>
        <ecNumber evidence="2">2.1.1.33</ecNumber>
    </recommendedName>
</protein>
<dbReference type="AlphaFoldDB" id="A0A9N8F1D3"/>
<evidence type="ECO:0000256" key="6">
    <source>
        <dbReference type="ARBA" id="ARBA00022694"/>
    </source>
</evidence>
<proteinExistence type="predicted"/>
<dbReference type="GO" id="GO:0008176">
    <property type="term" value="F:tRNA (guanine(46)-N7)-methyltransferase activity"/>
    <property type="evidence" value="ECO:0007669"/>
    <property type="project" value="UniProtKB-EC"/>
</dbReference>
<dbReference type="InterPro" id="IPR003358">
    <property type="entry name" value="tRNA_(Gua-N-7)_MeTrfase_Trmb"/>
</dbReference>
<keyword evidence="9" id="KW-1185">Reference proteome</keyword>
<dbReference type="Gene3D" id="3.40.50.150">
    <property type="entry name" value="Vaccinia Virus protein VP39"/>
    <property type="match status" value="1"/>
</dbReference>
<keyword evidence="3" id="KW-0489">Methyltransferase</keyword>
<organism evidence="8 9">
    <name type="scientific">Seminavis robusta</name>
    <dbReference type="NCBI Taxonomy" id="568900"/>
    <lineage>
        <taxon>Eukaryota</taxon>
        <taxon>Sar</taxon>
        <taxon>Stramenopiles</taxon>
        <taxon>Ochrophyta</taxon>
        <taxon>Bacillariophyta</taxon>
        <taxon>Bacillariophyceae</taxon>
        <taxon>Bacillariophycidae</taxon>
        <taxon>Naviculales</taxon>
        <taxon>Naviculaceae</taxon>
        <taxon>Seminavis</taxon>
    </lineage>
</organism>
<feature type="region of interest" description="Disordered" evidence="7">
    <location>
        <begin position="1"/>
        <end position="80"/>
    </location>
</feature>
<dbReference type="Proteomes" id="UP001153069">
    <property type="component" value="Unassembled WGS sequence"/>
</dbReference>
<dbReference type="OrthoDB" id="197052at2759"/>
<evidence type="ECO:0000256" key="5">
    <source>
        <dbReference type="ARBA" id="ARBA00022691"/>
    </source>
</evidence>
<comment type="catalytic activity">
    <reaction evidence="1">
        <text>guanosine(46) in tRNA + S-adenosyl-L-methionine = N(7)-methylguanosine(46) in tRNA + S-adenosyl-L-homocysteine</text>
        <dbReference type="Rhea" id="RHEA:42708"/>
        <dbReference type="Rhea" id="RHEA-COMP:10188"/>
        <dbReference type="Rhea" id="RHEA-COMP:10189"/>
        <dbReference type="ChEBI" id="CHEBI:57856"/>
        <dbReference type="ChEBI" id="CHEBI:59789"/>
        <dbReference type="ChEBI" id="CHEBI:74269"/>
        <dbReference type="ChEBI" id="CHEBI:74480"/>
        <dbReference type="EC" id="2.1.1.33"/>
    </reaction>
</comment>
<dbReference type="PROSITE" id="PS51625">
    <property type="entry name" value="SAM_MT_TRMB"/>
    <property type="match status" value="1"/>
</dbReference>
<gene>
    <name evidence="8" type="ORF">SEMRO_2771_G336770.1</name>
</gene>
<keyword evidence="5" id="KW-0949">S-adenosyl-L-methionine</keyword>
<reference evidence="8" key="1">
    <citation type="submission" date="2020-06" db="EMBL/GenBank/DDBJ databases">
        <authorList>
            <consortium name="Plant Systems Biology data submission"/>
        </authorList>
    </citation>
    <scope>NUCLEOTIDE SEQUENCE</scope>
    <source>
        <strain evidence="8">D6</strain>
    </source>
</reference>
<evidence type="ECO:0000256" key="7">
    <source>
        <dbReference type="SAM" id="MobiDB-lite"/>
    </source>
</evidence>
<feature type="non-terminal residue" evidence="8">
    <location>
        <position position="158"/>
    </location>
</feature>
<feature type="compositionally biased region" description="Acidic residues" evidence="7">
    <location>
        <begin position="37"/>
        <end position="46"/>
    </location>
</feature>
<keyword evidence="6" id="KW-0819">tRNA processing</keyword>
<dbReference type="SUPFAM" id="SSF53335">
    <property type="entry name" value="S-adenosyl-L-methionine-dependent methyltransferases"/>
    <property type="match status" value="1"/>
</dbReference>
<comment type="caution">
    <text evidence="8">The sequence shown here is derived from an EMBL/GenBank/DDBJ whole genome shotgun (WGS) entry which is preliminary data.</text>
</comment>
<dbReference type="EMBL" id="CAICTM010002769">
    <property type="protein sequence ID" value="CAB9530175.1"/>
    <property type="molecule type" value="Genomic_DNA"/>
</dbReference>
<evidence type="ECO:0000256" key="3">
    <source>
        <dbReference type="ARBA" id="ARBA00022603"/>
    </source>
</evidence>
<dbReference type="EC" id="2.1.1.33" evidence="2"/>
<feature type="compositionally biased region" description="Acidic residues" evidence="7">
    <location>
        <begin position="15"/>
        <end position="26"/>
    </location>
</feature>
<evidence type="ECO:0000256" key="4">
    <source>
        <dbReference type="ARBA" id="ARBA00022679"/>
    </source>
</evidence>
<dbReference type="InterPro" id="IPR029063">
    <property type="entry name" value="SAM-dependent_MTases_sf"/>
</dbReference>
<evidence type="ECO:0000313" key="9">
    <source>
        <dbReference type="Proteomes" id="UP001153069"/>
    </source>
</evidence>
<dbReference type="Pfam" id="PF02390">
    <property type="entry name" value="Methyltransf_4"/>
    <property type="match status" value="1"/>
</dbReference>
<sequence length="158" mass="17572">MSAPSAVDYNVITNDGEEGEEEEEPAAVDFLQSMMMQDDEQDEEEPTSSAFSSTPSGDPQYNPKKPLWWKKISGRPTKAQKRSIDAMSQFRLPRVDYGSFLDWEEIFASTTPQDNTNNAGREIWLEIGFGTGDNLLALAHQHPDRCFVGAEVHTSGIG</sequence>
<evidence type="ECO:0000313" key="8">
    <source>
        <dbReference type="EMBL" id="CAB9530175.1"/>
    </source>
</evidence>
<evidence type="ECO:0000256" key="2">
    <source>
        <dbReference type="ARBA" id="ARBA00011977"/>
    </source>
</evidence>
<accession>A0A9N8F1D3</accession>
<name>A0A9N8F1D3_9STRA</name>
<evidence type="ECO:0000256" key="1">
    <source>
        <dbReference type="ARBA" id="ARBA00000142"/>
    </source>
</evidence>
<keyword evidence="4" id="KW-0808">Transferase</keyword>
<feature type="compositionally biased region" description="Polar residues" evidence="7">
    <location>
        <begin position="47"/>
        <end position="59"/>
    </location>
</feature>